<dbReference type="EMBL" id="AP027742">
    <property type="protein sequence ID" value="BDZ77874.1"/>
    <property type="molecule type" value="Genomic_DNA"/>
</dbReference>
<evidence type="ECO:0000256" key="11">
    <source>
        <dbReference type="ARBA" id="ARBA00022989"/>
    </source>
</evidence>
<sequence length="717" mass="82696">MLDTKLKNNPKIVWLAVILVLCICSAGMILLYPSIRNSAQEDRNESSNELGLYVDEFTSLAEGNYVLYNQLSKETSQADVLEENAYNEFRLLERYTDYSITDEEGNILLESQQDVQEALESGQDGRYALKVEFVFDSHGQVSSIGVSGSRLDRETAYGMEQALISAQEDLEYDFDYNGFRKISNPENVTVRYGMTEENLTEYLYTGRMGDEESADVYWVLESDGFFWIFLLFVGITAAAAILLPFWKRTDGPALFRAPLEIVLLVAVIFFSTLFYQARMIWKTMNHELILIVSPAEAPVNTAVSYLLNFFVWAFSFGIVFWLVTCLRPMFAMGKEYWRQRVWTIRFILWVKRGGTRSVRGAKNTAGGVWQRFKEFLRRQYDLLLHFDFTDKTNKMILKVVIMNFVVLFIITFFWVFGIGVLIAYSIILFLFLRKYLDQVQEQYKSVLRTTSRLAAGDLDTEISEDAGIFNPVQDELRKIQAGFRRAVEEEMKSERMKTDLVTNVSHDLKTPLTAIITYVDLLKNEKDEEKRKEYIGILEKKSQRLKVLIEDLFEISKATSHNVTLHFMKLDITGLLKQIELEYDRNLKAAGLEVKWDVPEEKVIVELDSEKAYRIFENLIVNISKYALPNTRVFIEVKEEQDNVSVRMKNVSAAELNFNADEITDRFVRGDVSRNTEGSGLGLPIAKSFTELMHGTLKISTEADLFRVEIVFPRVRE</sequence>
<dbReference type="RefSeq" id="WP_316264902.1">
    <property type="nucleotide sequence ID" value="NZ_AP027742.1"/>
</dbReference>
<feature type="transmembrane region" description="Helical" evidence="14">
    <location>
        <begin position="12"/>
        <end position="32"/>
    </location>
</feature>
<dbReference type="PROSITE" id="PS50109">
    <property type="entry name" value="HIS_KIN"/>
    <property type="match status" value="1"/>
</dbReference>
<dbReference type="SUPFAM" id="SSF55874">
    <property type="entry name" value="ATPase domain of HSP90 chaperone/DNA topoisomerase II/histidine kinase"/>
    <property type="match status" value="1"/>
</dbReference>
<keyword evidence="12" id="KW-0902">Two-component regulatory system</keyword>
<dbReference type="Gene3D" id="1.10.287.130">
    <property type="match status" value="1"/>
</dbReference>
<dbReference type="InterPro" id="IPR036097">
    <property type="entry name" value="HisK_dim/P_sf"/>
</dbReference>
<evidence type="ECO:0000256" key="1">
    <source>
        <dbReference type="ARBA" id="ARBA00000085"/>
    </source>
</evidence>
<dbReference type="InterPro" id="IPR050398">
    <property type="entry name" value="HssS/ArlS-like"/>
</dbReference>
<feature type="transmembrane region" description="Helical" evidence="14">
    <location>
        <begin position="225"/>
        <end position="246"/>
    </location>
</feature>
<keyword evidence="5" id="KW-0597">Phosphoprotein</keyword>
<evidence type="ECO:0000256" key="4">
    <source>
        <dbReference type="ARBA" id="ARBA00022475"/>
    </source>
</evidence>
<keyword evidence="6" id="KW-0808">Transferase</keyword>
<name>A0ABM8IBB0_9FIRM</name>
<feature type="transmembrane region" description="Helical" evidence="14">
    <location>
        <begin position="404"/>
        <end position="432"/>
    </location>
</feature>
<gene>
    <name evidence="16" type="ORF">Lac1_20570</name>
</gene>
<feature type="transmembrane region" description="Helical" evidence="14">
    <location>
        <begin position="309"/>
        <end position="330"/>
    </location>
</feature>
<keyword evidence="4" id="KW-1003">Cell membrane</keyword>
<dbReference type="PANTHER" id="PTHR45528:SF1">
    <property type="entry name" value="SENSOR HISTIDINE KINASE CPXA"/>
    <property type="match status" value="1"/>
</dbReference>
<dbReference type="Proteomes" id="UP001305815">
    <property type="component" value="Chromosome"/>
</dbReference>
<reference evidence="17" key="1">
    <citation type="journal article" date="2023" name="Int. J. Syst. Evol. Microbiol.">
        <title>Claveliimonas bilis gen. nov., sp. nov., deoxycholic acid-producing bacteria isolated from human faeces, and reclassification of Sellimonas monacensis Zenner et al. 2021 as Claveliimonas monacensis comb. nov.</title>
        <authorList>
            <person name="Hisatomi A."/>
            <person name="Kastawa N.W.E.P.G."/>
            <person name="Song I."/>
            <person name="Ohkuma M."/>
            <person name="Fukiya S."/>
            <person name="Sakamoto M."/>
        </authorList>
    </citation>
    <scope>NUCLEOTIDE SEQUENCE [LARGE SCALE GENOMIC DNA]</scope>
    <source>
        <strain evidence="17">12BBH14</strain>
    </source>
</reference>
<dbReference type="InterPro" id="IPR036890">
    <property type="entry name" value="HATPase_C_sf"/>
</dbReference>
<evidence type="ECO:0000256" key="2">
    <source>
        <dbReference type="ARBA" id="ARBA00004651"/>
    </source>
</evidence>
<dbReference type="SMART" id="SM00387">
    <property type="entry name" value="HATPase_c"/>
    <property type="match status" value="1"/>
</dbReference>
<dbReference type="Pfam" id="PF02518">
    <property type="entry name" value="HATPase_c"/>
    <property type="match status" value="1"/>
</dbReference>
<evidence type="ECO:0000313" key="16">
    <source>
        <dbReference type="EMBL" id="BDZ77874.1"/>
    </source>
</evidence>
<dbReference type="SUPFAM" id="SSF47384">
    <property type="entry name" value="Homodimeric domain of signal transducing histidine kinase"/>
    <property type="match status" value="1"/>
</dbReference>
<evidence type="ECO:0000256" key="5">
    <source>
        <dbReference type="ARBA" id="ARBA00022553"/>
    </source>
</evidence>
<dbReference type="GO" id="GO:0016301">
    <property type="term" value="F:kinase activity"/>
    <property type="evidence" value="ECO:0007669"/>
    <property type="project" value="UniProtKB-KW"/>
</dbReference>
<dbReference type="InterPro" id="IPR003594">
    <property type="entry name" value="HATPase_dom"/>
</dbReference>
<evidence type="ECO:0000256" key="8">
    <source>
        <dbReference type="ARBA" id="ARBA00022741"/>
    </source>
</evidence>
<accession>A0ABM8IBB0</accession>
<keyword evidence="10" id="KW-0067">ATP-binding</keyword>
<keyword evidence="9 16" id="KW-0418">Kinase</keyword>
<dbReference type="Gene3D" id="3.30.565.10">
    <property type="entry name" value="Histidine kinase-like ATPase, C-terminal domain"/>
    <property type="match status" value="1"/>
</dbReference>
<organism evidence="16 17">
    <name type="scientific">Claveliimonas bilis</name>
    <dbReference type="NCBI Taxonomy" id="3028070"/>
    <lineage>
        <taxon>Bacteria</taxon>
        <taxon>Bacillati</taxon>
        <taxon>Bacillota</taxon>
        <taxon>Clostridia</taxon>
        <taxon>Lachnospirales</taxon>
        <taxon>Lachnospiraceae</taxon>
        <taxon>Claveliimonas</taxon>
    </lineage>
</organism>
<evidence type="ECO:0000256" key="9">
    <source>
        <dbReference type="ARBA" id="ARBA00022777"/>
    </source>
</evidence>
<feature type="transmembrane region" description="Helical" evidence="14">
    <location>
        <begin position="253"/>
        <end position="275"/>
    </location>
</feature>
<keyword evidence="17" id="KW-1185">Reference proteome</keyword>
<evidence type="ECO:0000256" key="7">
    <source>
        <dbReference type="ARBA" id="ARBA00022692"/>
    </source>
</evidence>
<keyword evidence="7 14" id="KW-0812">Transmembrane</keyword>
<keyword evidence="8" id="KW-0547">Nucleotide-binding</keyword>
<comment type="subcellular location">
    <subcellularLocation>
        <location evidence="2">Cell membrane</location>
        <topology evidence="2">Multi-pass membrane protein</topology>
    </subcellularLocation>
</comment>
<dbReference type="InterPro" id="IPR005467">
    <property type="entry name" value="His_kinase_dom"/>
</dbReference>
<dbReference type="Pfam" id="PF00512">
    <property type="entry name" value="HisKA"/>
    <property type="match status" value="1"/>
</dbReference>
<evidence type="ECO:0000256" key="14">
    <source>
        <dbReference type="SAM" id="Phobius"/>
    </source>
</evidence>
<feature type="domain" description="Histidine kinase" evidence="15">
    <location>
        <begin position="503"/>
        <end position="716"/>
    </location>
</feature>
<dbReference type="EC" id="2.7.13.3" evidence="3"/>
<protein>
    <recommendedName>
        <fullName evidence="3">histidine kinase</fullName>
        <ecNumber evidence="3">2.7.13.3</ecNumber>
    </recommendedName>
</protein>
<dbReference type="SMART" id="SM00388">
    <property type="entry name" value="HisKA"/>
    <property type="match status" value="1"/>
</dbReference>
<evidence type="ECO:0000256" key="6">
    <source>
        <dbReference type="ARBA" id="ARBA00022679"/>
    </source>
</evidence>
<dbReference type="InterPro" id="IPR003661">
    <property type="entry name" value="HisK_dim/P_dom"/>
</dbReference>
<dbReference type="CDD" id="cd00082">
    <property type="entry name" value="HisKA"/>
    <property type="match status" value="1"/>
</dbReference>
<proteinExistence type="predicted"/>
<evidence type="ECO:0000256" key="3">
    <source>
        <dbReference type="ARBA" id="ARBA00012438"/>
    </source>
</evidence>
<dbReference type="PANTHER" id="PTHR45528">
    <property type="entry name" value="SENSOR HISTIDINE KINASE CPXA"/>
    <property type="match status" value="1"/>
</dbReference>
<evidence type="ECO:0000256" key="10">
    <source>
        <dbReference type="ARBA" id="ARBA00022840"/>
    </source>
</evidence>
<evidence type="ECO:0000256" key="13">
    <source>
        <dbReference type="ARBA" id="ARBA00023136"/>
    </source>
</evidence>
<evidence type="ECO:0000313" key="17">
    <source>
        <dbReference type="Proteomes" id="UP001305815"/>
    </source>
</evidence>
<evidence type="ECO:0000256" key="12">
    <source>
        <dbReference type="ARBA" id="ARBA00023012"/>
    </source>
</evidence>
<keyword evidence="13 14" id="KW-0472">Membrane</keyword>
<comment type="catalytic activity">
    <reaction evidence="1">
        <text>ATP + protein L-histidine = ADP + protein N-phospho-L-histidine.</text>
        <dbReference type="EC" id="2.7.13.3"/>
    </reaction>
</comment>
<keyword evidence="11 14" id="KW-1133">Transmembrane helix</keyword>
<evidence type="ECO:0000259" key="15">
    <source>
        <dbReference type="PROSITE" id="PS50109"/>
    </source>
</evidence>